<organism evidence="3 4">
    <name type="scientific">Parasphingorhabdus marina DSM 22363</name>
    <dbReference type="NCBI Taxonomy" id="1123272"/>
    <lineage>
        <taxon>Bacteria</taxon>
        <taxon>Pseudomonadati</taxon>
        <taxon>Pseudomonadota</taxon>
        <taxon>Alphaproteobacteria</taxon>
        <taxon>Sphingomonadales</taxon>
        <taxon>Sphingomonadaceae</taxon>
        <taxon>Parasphingorhabdus</taxon>
    </lineage>
</organism>
<dbReference type="InterPro" id="IPR012336">
    <property type="entry name" value="Thioredoxin-like_fold"/>
</dbReference>
<dbReference type="STRING" id="1123272.SAMN02745824_3241"/>
<reference evidence="4" key="1">
    <citation type="submission" date="2016-11" db="EMBL/GenBank/DDBJ databases">
        <authorList>
            <person name="Varghese N."/>
            <person name="Submissions S."/>
        </authorList>
    </citation>
    <scope>NUCLEOTIDE SEQUENCE [LARGE SCALE GENOMIC DNA]</scope>
    <source>
        <strain evidence="4">DSM 22363</strain>
    </source>
</reference>
<dbReference type="SUPFAM" id="SSF52833">
    <property type="entry name" value="Thioredoxin-like"/>
    <property type="match status" value="1"/>
</dbReference>
<dbReference type="InterPro" id="IPR036249">
    <property type="entry name" value="Thioredoxin-like_sf"/>
</dbReference>
<accession>A0A1N6HDT4</accession>
<feature type="chain" id="PRO_5012884635" evidence="1">
    <location>
        <begin position="21"/>
        <end position="248"/>
    </location>
</feature>
<evidence type="ECO:0000313" key="3">
    <source>
        <dbReference type="EMBL" id="SIO17839.1"/>
    </source>
</evidence>
<dbReference type="Proteomes" id="UP000185192">
    <property type="component" value="Unassembled WGS sequence"/>
</dbReference>
<keyword evidence="1" id="KW-0732">Signal</keyword>
<dbReference type="PROSITE" id="PS51257">
    <property type="entry name" value="PROKAR_LIPOPROTEIN"/>
    <property type="match status" value="1"/>
</dbReference>
<keyword evidence="3" id="KW-0413">Isomerase</keyword>
<evidence type="ECO:0000313" key="4">
    <source>
        <dbReference type="Proteomes" id="UP000185192"/>
    </source>
</evidence>
<dbReference type="AlphaFoldDB" id="A0A1N6HDT4"/>
<name>A0A1N6HDT4_9SPHN</name>
<dbReference type="Gene3D" id="1.10.40.110">
    <property type="match status" value="1"/>
</dbReference>
<dbReference type="GO" id="GO:0016853">
    <property type="term" value="F:isomerase activity"/>
    <property type="evidence" value="ECO:0007669"/>
    <property type="project" value="UniProtKB-KW"/>
</dbReference>
<dbReference type="OrthoDB" id="8478320at2"/>
<proteinExistence type="predicted"/>
<keyword evidence="4" id="KW-1185">Reference proteome</keyword>
<gene>
    <name evidence="3" type="ORF">SAMN02745824_3241</name>
</gene>
<evidence type="ECO:0000259" key="2">
    <source>
        <dbReference type="Pfam" id="PF13462"/>
    </source>
</evidence>
<dbReference type="EMBL" id="FSQW01000002">
    <property type="protein sequence ID" value="SIO17839.1"/>
    <property type="molecule type" value="Genomic_DNA"/>
</dbReference>
<dbReference type="Gene3D" id="3.40.30.10">
    <property type="entry name" value="Glutaredoxin"/>
    <property type="match status" value="1"/>
</dbReference>
<dbReference type="RefSeq" id="WP_074206137.1">
    <property type="nucleotide sequence ID" value="NZ_FSQW01000002.1"/>
</dbReference>
<feature type="signal peptide" evidence="1">
    <location>
        <begin position="1"/>
        <end position="20"/>
    </location>
</feature>
<dbReference type="Pfam" id="PF13462">
    <property type="entry name" value="Thioredoxin_4"/>
    <property type="match status" value="1"/>
</dbReference>
<protein>
    <submittedName>
        <fullName evidence="3">Protein-disulfide isomerase</fullName>
    </submittedName>
</protein>
<sequence length="248" mass="26669">MRKILTLSAAAMALSLAACSDNEDATANGAVSSEPIAAIAAPSGQKWSEMVTETEAGGYVMGNPDAPIKLVEFMSITCSHCKDFGEQAFDAIRDEYVESGRVSFEVRNYVRDPLDLTSAILSRCGGPGPFFALTKQALSNQGPMFEKAQAMGESTYSSVLQSPADVRFVRLAEELDLISYFQQRGISEDQARACLSDTAAAEKLIADTEKATEDYNIPGTPTFLINGTMIQGTNWPIVETKLQEAGAR</sequence>
<feature type="domain" description="Thioredoxin-like fold" evidence="2">
    <location>
        <begin position="57"/>
        <end position="232"/>
    </location>
</feature>
<evidence type="ECO:0000256" key="1">
    <source>
        <dbReference type="SAM" id="SignalP"/>
    </source>
</evidence>